<dbReference type="SUPFAM" id="SSF51905">
    <property type="entry name" value="FAD/NAD(P)-binding domain"/>
    <property type="match status" value="1"/>
</dbReference>
<evidence type="ECO:0000256" key="2">
    <source>
        <dbReference type="ARBA" id="ARBA00022630"/>
    </source>
</evidence>
<dbReference type="OrthoDB" id="269227at2759"/>
<evidence type="ECO:0000256" key="3">
    <source>
        <dbReference type="ARBA" id="ARBA00022827"/>
    </source>
</evidence>
<keyword evidence="2" id="KW-0285">Flavoprotein</keyword>
<dbReference type="PANTHER" id="PTHR46056">
    <property type="entry name" value="LONG-CHAIN-ALCOHOL OXIDASE"/>
    <property type="match status" value="1"/>
</dbReference>
<reference evidence="6" key="1">
    <citation type="submission" date="2022-11" db="EMBL/GenBank/DDBJ databases">
        <authorList>
            <person name="Hyden B.L."/>
            <person name="Feng K."/>
            <person name="Yates T."/>
            <person name="Jawdy S."/>
            <person name="Smart L.B."/>
            <person name="Muchero W."/>
        </authorList>
    </citation>
    <scope>NUCLEOTIDE SEQUENCE</scope>
    <source>
        <tissue evidence="6">Shoot tip</tissue>
    </source>
</reference>
<dbReference type="EMBL" id="JAPFFK010000016">
    <property type="protein sequence ID" value="KAJ6706202.1"/>
    <property type="molecule type" value="Genomic_DNA"/>
</dbReference>
<name>A0A9Q0T9R0_SALPP</name>
<evidence type="ECO:0000313" key="7">
    <source>
        <dbReference type="Proteomes" id="UP001151532"/>
    </source>
</evidence>
<keyword evidence="7" id="KW-1185">Reference proteome</keyword>
<accession>A0A9Q0T9R0</accession>
<dbReference type="Gene3D" id="3.50.50.60">
    <property type="entry name" value="FAD/NAD(P)-binding domain"/>
    <property type="match status" value="1"/>
</dbReference>
<evidence type="ECO:0000256" key="1">
    <source>
        <dbReference type="ARBA" id="ARBA00010790"/>
    </source>
</evidence>
<gene>
    <name evidence="6" type="ORF">OIU79_010786</name>
</gene>
<keyword evidence="4" id="KW-0560">Oxidoreductase</keyword>
<organism evidence="6 7">
    <name type="scientific">Salix purpurea</name>
    <name type="common">Purple osier willow</name>
    <dbReference type="NCBI Taxonomy" id="77065"/>
    <lineage>
        <taxon>Eukaryota</taxon>
        <taxon>Viridiplantae</taxon>
        <taxon>Streptophyta</taxon>
        <taxon>Embryophyta</taxon>
        <taxon>Tracheophyta</taxon>
        <taxon>Spermatophyta</taxon>
        <taxon>Magnoliopsida</taxon>
        <taxon>eudicotyledons</taxon>
        <taxon>Gunneridae</taxon>
        <taxon>Pentapetalae</taxon>
        <taxon>rosids</taxon>
        <taxon>fabids</taxon>
        <taxon>Malpighiales</taxon>
        <taxon>Salicaceae</taxon>
        <taxon>Saliceae</taxon>
        <taxon>Salix</taxon>
    </lineage>
</organism>
<dbReference type="GO" id="GO:0050660">
    <property type="term" value="F:flavin adenine dinucleotide binding"/>
    <property type="evidence" value="ECO:0007669"/>
    <property type="project" value="InterPro"/>
</dbReference>
<dbReference type="Proteomes" id="UP001151532">
    <property type="component" value="Chromosome 3"/>
</dbReference>
<feature type="domain" description="Glucose-methanol-choline oxidoreductase N-terminal" evidence="5">
    <location>
        <begin position="47"/>
        <end position="259"/>
    </location>
</feature>
<evidence type="ECO:0000313" key="6">
    <source>
        <dbReference type="EMBL" id="KAJ6706202.1"/>
    </source>
</evidence>
<comment type="similarity">
    <text evidence="1">Belongs to the GMC oxidoreductase family.</text>
</comment>
<dbReference type="Pfam" id="PF00732">
    <property type="entry name" value="GMC_oxred_N"/>
    <property type="match status" value="1"/>
</dbReference>
<reference evidence="6" key="2">
    <citation type="journal article" date="2023" name="Int. J. Mol. Sci.">
        <title>De Novo Assembly and Annotation of 11 Diverse Shrub Willow (Salix) Genomes Reveals Novel Gene Organization in Sex-Linked Regions.</title>
        <authorList>
            <person name="Hyden B."/>
            <person name="Feng K."/>
            <person name="Yates T.B."/>
            <person name="Jawdy S."/>
            <person name="Cereghino C."/>
            <person name="Smart L.B."/>
            <person name="Muchero W."/>
        </authorList>
    </citation>
    <scope>NUCLEOTIDE SEQUENCE</scope>
    <source>
        <tissue evidence="6">Shoot tip</tissue>
    </source>
</reference>
<evidence type="ECO:0000256" key="4">
    <source>
        <dbReference type="ARBA" id="ARBA00023002"/>
    </source>
</evidence>
<dbReference type="InterPro" id="IPR036188">
    <property type="entry name" value="FAD/NAD-bd_sf"/>
</dbReference>
<proteinExistence type="inferred from homology"/>
<dbReference type="PANTHER" id="PTHR46056:SF10">
    <property type="entry name" value="LONG-CHAIN-ALCOHOL OXIDASE FAO3"/>
    <property type="match status" value="1"/>
</dbReference>
<sequence length="389" mass="41573">MFVIVGSGCGGGVAAAVLANSGQKVFVIEKGNYYTATDYSVLEVPSMDQLYESGGKLVTTDAEMLILAGSSVGGGSVVNWSASIKTKTKKIPLFGSFEYLSAMDVVCTKIGVTESWEEEGFQNQVLQKGCESLGIPVKTVPRNSSKRHYCGSCGYGCLKGEKKGTDRRWLVDAIDHGAVILTGCKAERFMLEKNEGGSKQKKKCLGVTAKIINSNIRTRLQVEAKVTISACGALLPPPLMISSGLKNQNIDRNLHLHPVLMAWGYFPESNSEFKGKVYEGGIITTVLVRDSGSGKVTTEGRISYNLDAMDKENLKVGLQQALKILAAAGAVEVGTHRSDGQRIKCRGIKKEDQEEFLDTIYAAAGATVTGRGLDGVLLSPSNGELQDGD</sequence>
<keyword evidence="3" id="KW-0274">FAD</keyword>
<comment type="caution">
    <text evidence="6">The sequence shown here is derived from an EMBL/GenBank/DDBJ whole genome shotgun (WGS) entry which is preliminary data.</text>
</comment>
<dbReference type="InterPro" id="IPR000172">
    <property type="entry name" value="GMC_OxRdtase_N"/>
</dbReference>
<evidence type="ECO:0000259" key="5">
    <source>
        <dbReference type="Pfam" id="PF00732"/>
    </source>
</evidence>
<dbReference type="AlphaFoldDB" id="A0A9Q0T9R0"/>
<dbReference type="GO" id="GO:0016614">
    <property type="term" value="F:oxidoreductase activity, acting on CH-OH group of donors"/>
    <property type="evidence" value="ECO:0007669"/>
    <property type="project" value="InterPro"/>
</dbReference>
<protein>
    <submittedName>
        <fullName evidence="6">LONG-CHAIN-ALCOHOL OXIDASE</fullName>
    </submittedName>
</protein>